<reference evidence="1 2" key="1">
    <citation type="journal article" date="2022" name="bioRxiv">
        <title>Genomics of Preaxostyla Flagellates Illuminates Evolutionary Transitions and the Path Towards Mitochondrial Loss.</title>
        <authorList>
            <person name="Novak L.V.F."/>
            <person name="Treitli S.C."/>
            <person name="Pyrih J."/>
            <person name="Halakuc P."/>
            <person name="Pipaliya S.V."/>
            <person name="Vacek V."/>
            <person name="Brzon O."/>
            <person name="Soukal P."/>
            <person name="Eme L."/>
            <person name="Dacks J.B."/>
            <person name="Karnkowska A."/>
            <person name="Elias M."/>
            <person name="Hampl V."/>
        </authorList>
    </citation>
    <scope>NUCLEOTIDE SEQUENCE [LARGE SCALE GENOMIC DNA]</scope>
    <source>
        <strain evidence="1">NAU3</strain>
        <tissue evidence="1">Gut</tissue>
    </source>
</reference>
<proteinExistence type="predicted"/>
<dbReference type="EMBL" id="JARBJD010000155">
    <property type="protein sequence ID" value="KAK2949508.1"/>
    <property type="molecule type" value="Genomic_DNA"/>
</dbReference>
<organism evidence="1 2">
    <name type="scientific">Blattamonas nauphoetae</name>
    <dbReference type="NCBI Taxonomy" id="2049346"/>
    <lineage>
        <taxon>Eukaryota</taxon>
        <taxon>Metamonada</taxon>
        <taxon>Preaxostyla</taxon>
        <taxon>Oxymonadida</taxon>
        <taxon>Blattamonas</taxon>
    </lineage>
</organism>
<comment type="caution">
    <text evidence="1">The sequence shown here is derived from an EMBL/GenBank/DDBJ whole genome shotgun (WGS) entry which is preliminary data.</text>
</comment>
<name>A0ABQ9XAE8_9EUKA</name>
<evidence type="ECO:0000313" key="1">
    <source>
        <dbReference type="EMBL" id="KAK2949508.1"/>
    </source>
</evidence>
<gene>
    <name evidence="1" type="ORF">BLNAU_15596</name>
</gene>
<protein>
    <submittedName>
        <fullName evidence="1">Uncharacterized protein</fullName>
    </submittedName>
</protein>
<dbReference type="Proteomes" id="UP001281761">
    <property type="component" value="Unassembled WGS sequence"/>
</dbReference>
<accession>A0ABQ9XAE8</accession>
<sequence>MKKVTFEETIENDANIPSVPQVASIDVPSITLSASLDGDDVGGSLRVTANVIVDGRMLVVLDNCLSDYEKPNLDSPPPIARLFVFDFASSQTASQSVLLSEWNLLQYESNYSISIASLAGTDITLSPSLLQTPNPTRIVEVITDWSSSEPEQLSFQLNGRTLLDHPASTMTLSPQSQDILELRRREEAESKSETFSVKSVSSLSTSFLVRSSVLVDIPKPPCVTGISCNLDASFTHFVVSFTGQDLPLSGLYTALLSPSASFEVSFSDRVGTSGPIEGNATNGLLFGTEYTLFSPAIEDDLILLNKTSFSTPDGPTLSDVACSLDSHDTAFVVLTLTGSRMPSSSDYKLTVAENGESTKVALTVSFTSSSEGNGRVEVYKKENTLKYGQSYSVLSLSLGSLLIYIPNLIKFDTPTGPTRIEEATAKLNDARTRVTIELSGMSLIDGIWMITIPTTPPQVIRGELGENGKIVCFVDVDETDNAKLNFGATYELKTVMLNGNEVIVNDDIFFAIPRRCFISTASFSFVNIHHTTCQISFDGIYLPLVGEYIVLLNPHFSFPISFASTSKGKSLTLSIGTTNNLQYSQTYNIKSITKASDQLEEIEFNASIVIETGPKPTWTSITVNEGGSDRTEECGSDEDPCGSVVCGWRAGQRKLGGDGIRIEIKKVVGFGERIRVESERLVIQSATGNRSRLLCVSSVFETSQAKDRKAGIMMIDGGSGRLVVESVEIVGKERGRVGMGVGWVSGGEMEVNSVLMRNVVLGVTLFGGADKHDGIDFSVSELTVENTTTSHALIHFSSFSPSSSFSLSHSSFMTTVRTIASAPSSSSPPNLSLISVLTCQELVSVSDCLFEKSGASLSSSPSTFAGNALRITLSSHVTSKSTVVISSCLFLDCLSFVSGSGTQHISTGTHSARLVLSNNWFQNLLSGEEWPSRKGGIAELDWSRLTSVTTPSSSTCAVGVLVDYGTLRPTIVRRRLMDTDSGRRLPHGVTLPTSLTGCENAYYTPVGMGSGRSENIEFCP</sequence>
<evidence type="ECO:0000313" key="2">
    <source>
        <dbReference type="Proteomes" id="UP001281761"/>
    </source>
</evidence>
<keyword evidence="2" id="KW-1185">Reference proteome</keyword>